<dbReference type="PROSITE" id="PS51820">
    <property type="entry name" value="PA14"/>
    <property type="match status" value="1"/>
</dbReference>
<feature type="domain" description="PA14" evidence="5">
    <location>
        <begin position="139"/>
        <end position="275"/>
    </location>
</feature>
<dbReference type="Pfam" id="PF07691">
    <property type="entry name" value="PA14"/>
    <property type="match status" value="1"/>
</dbReference>
<dbReference type="Proteomes" id="UP000190641">
    <property type="component" value="Unassembled WGS sequence"/>
</dbReference>
<keyword evidence="3 4" id="KW-0732">Signal</keyword>
<evidence type="ECO:0000256" key="3">
    <source>
        <dbReference type="ARBA" id="ARBA00022729"/>
    </source>
</evidence>
<comment type="caution">
    <text evidence="6">The sequence shown here is derived from an EMBL/GenBank/DDBJ whole genome shotgun (WGS) entry which is preliminary data.</text>
</comment>
<accession>A0A9X6BB00</accession>
<evidence type="ECO:0000313" key="6">
    <source>
        <dbReference type="EMBL" id="OOR72278.1"/>
    </source>
</evidence>
<evidence type="ECO:0000256" key="1">
    <source>
        <dbReference type="ARBA" id="ARBA00004613"/>
    </source>
</evidence>
<dbReference type="SUPFAM" id="SSF117074">
    <property type="entry name" value="Hypothetical protein PA1324"/>
    <property type="match status" value="1"/>
</dbReference>
<dbReference type="InterPro" id="IPR037524">
    <property type="entry name" value="PA14/GLEYA"/>
</dbReference>
<sequence length="279" mass="31069">MKLNKIMYGTLLSTALLSSQYVMTTPTYAAENTGVVWEDKNKNGKMDAGESGIGNIKMDLFTINGSLIKSSTTDSQGKYSFGDVADGKYYAKVNVPQNYRFFGTSPYFGSDGLTKYITVTQNNLKNLNAGLVKNETPPQIEHGLLGEYYTGVFFNNKVMERVDKNITISDLPDALGKVPENFSIRWTGKIKAPQTGEYKIITNSDDGVRVYINDEAVIDDYNVMPKTKHTSRSISLNKDELYNIKIEYFNGPGASIMELLWSINNGPEQQISSDSLYSK</sequence>
<protein>
    <recommendedName>
        <fullName evidence="5">PA14 domain-containing protein</fullName>
    </recommendedName>
</protein>
<dbReference type="InterPro" id="IPR013783">
    <property type="entry name" value="Ig-like_fold"/>
</dbReference>
<dbReference type="EMBL" id="MUAU01000129">
    <property type="protein sequence ID" value="OOR72278.1"/>
    <property type="molecule type" value="Genomic_DNA"/>
</dbReference>
<organism evidence="6 7">
    <name type="scientific">Bacillus cereus</name>
    <dbReference type="NCBI Taxonomy" id="1396"/>
    <lineage>
        <taxon>Bacteria</taxon>
        <taxon>Bacillati</taxon>
        <taxon>Bacillota</taxon>
        <taxon>Bacilli</taxon>
        <taxon>Bacillales</taxon>
        <taxon>Bacillaceae</taxon>
        <taxon>Bacillus</taxon>
        <taxon>Bacillus cereus group</taxon>
    </lineage>
</organism>
<gene>
    <name evidence="6" type="ORF">BLX06_25775</name>
</gene>
<dbReference type="GO" id="GO:0005576">
    <property type="term" value="C:extracellular region"/>
    <property type="evidence" value="ECO:0007669"/>
    <property type="project" value="UniProtKB-SubCell"/>
</dbReference>
<dbReference type="AlphaFoldDB" id="A0A9X6BB00"/>
<evidence type="ECO:0000256" key="4">
    <source>
        <dbReference type="SAM" id="SignalP"/>
    </source>
</evidence>
<evidence type="ECO:0000313" key="7">
    <source>
        <dbReference type="Proteomes" id="UP000190641"/>
    </source>
</evidence>
<comment type="subcellular location">
    <subcellularLocation>
        <location evidence="1">Secreted</location>
    </subcellularLocation>
</comment>
<dbReference type="Gene3D" id="2.60.40.10">
    <property type="entry name" value="Immunoglobulins"/>
    <property type="match status" value="1"/>
</dbReference>
<dbReference type="Pfam" id="PF17210">
    <property type="entry name" value="SdrD_B"/>
    <property type="match status" value="1"/>
</dbReference>
<evidence type="ECO:0000259" key="5">
    <source>
        <dbReference type="PROSITE" id="PS51820"/>
    </source>
</evidence>
<keyword evidence="2" id="KW-0964">Secreted</keyword>
<dbReference type="InterPro" id="IPR011658">
    <property type="entry name" value="PA14_dom"/>
</dbReference>
<evidence type="ECO:0000256" key="2">
    <source>
        <dbReference type="ARBA" id="ARBA00022525"/>
    </source>
</evidence>
<reference evidence="6 7" key="1">
    <citation type="submission" date="2017-01" db="EMBL/GenBank/DDBJ databases">
        <title>Bacillus cereus isolates.</title>
        <authorList>
            <person name="Beno S.M."/>
        </authorList>
    </citation>
    <scope>NUCLEOTIDE SEQUENCE [LARGE SCALE GENOMIC DNA]</scope>
    <source>
        <strain evidence="6 7">FSL K6-1030</strain>
    </source>
</reference>
<feature type="chain" id="PRO_5040753503" description="PA14 domain-containing protein" evidence="4">
    <location>
        <begin position="30"/>
        <end position="279"/>
    </location>
</feature>
<name>A0A9X6BB00_BACCE</name>
<proteinExistence type="predicted"/>
<feature type="signal peptide" evidence="4">
    <location>
        <begin position="1"/>
        <end position="29"/>
    </location>
</feature>
<dbReference type="RefSeq" id="WP_176116630.1">
    <property type="nucleotide sequence ID" value="NZ_MUAU01000129.1"/>
</dbReference>
<dbReference type="SUPFAM" id="SSF56988">
    <property type="entry name" value="Anthrax protective antigen"/>
    <property type="match status" value="1"/>
</dbReference>
<dbReference type="Gene3D" id="3.90.182.10">
    <property type="entry name" value="Toxin - Anthrax Protective Antigen,domain 1"/>
    <property type="match status" value="1"/>
</dbReference>
<dbReference type="InterPro" id="IPR033764">
    <property type="entry name" value="Sdr_B"/>
</dbReference>
<dbReference type="SMART" id="SM00758">
    <property type="entry name" value="PA14"/>
    <property type="match status" value="1"/>
</dbReference>